<dbReference type="GO" id="GO:0008782">
    <property type="term" value="F:adenosylhomocysteine nucleosidase activity"/>
    <property type="evidence" value="ECO:0007669"/>
    <property type="project" value="TreeGrafter"/>
</dbReference>
<dbReference type="InterPro" id="IPR035994">
    <property type="entry name" value="Nucleoside_phosphorylase_sf"/>
</dbReference>
<accession>A0A6J7J751</accession>
<dbReference type="GO" id="GO:0008930">
    <property type="term" value="F:methylthioadenosine nucleosidase activity"/>
    <property type="evidence" value="ECO:0007669"/>
    <property type="project" value="TreeGrafter"/>
</dbReference>
<evidence type="ECO:0000313" key="2">
    <source>
        <dbReference type="EMBL" id="CAB4938866.1"/>
    </source>
</evidence>
<name>A0A6J7J751_9ZZZZ</name>
<dbReference type="GO" id="GO:0019284">
    <property type="term" value="P:L-methionine salvage from S-adenosylmethionine"/>
    <property type="evidence" value="ECO:0007669"/>
    <property type="project" value="TreeGrafter"/>
</dbReference>
<dbReference type="GO" id="GO:0005829">
    <property type="term" value="C:cytosol"/>
    <property type="evidence" value="ECO:0007669"/>
    <property type="project" value="TreeGrafter"/>
</dbReference>
<sequence>MRLHRSISPDRPLLVVALEEEATHLHPLGLPILVTGAGKVNAAVAVATTIGEQRPSSLINLGTAGALRPGLTGSHVVAKVTQHDLDDAALFSLTGLHFGEPFDTAPEGLTLTTGDAFIADPAARERLAAHADLVDMEGYALVRAATAARIPITLVKQVSDEAGAEAATSWVDTVDACSEKLGAWVRANIAL</sequence>
<dbReference type="NCBIfam" id="NF004168">
    <property type="entry name" value="PRK05634.1"/>
    <property type="match status" value="1"/>
</dbReference>
<dbReference type="GO" id="GO:0009116">
    <property type="term" value="P:nucleoside metabolic process"/>
    <property type="evidence" value="ECO:0007669"/>
    <property type="project" value="InterPro"/>
</dbReference>
<dbReference type="Gene3D" id="3.40.50.1580">
    <property type="entry name" value="Nucleoside phosphorylase domain"/>
    <property type="match status" value="1"/>
</dbReference>
<dbReference type="InterPro" id="IPR000845">
    <property type="entry name" value="Nucleoside_phosphorylase_d"/>
</dbReference>
<dbReference type="PANTHER" id="PTHR46832">
    <property type="entry name" value="5'-METHYLTHIOADENOSINE/S-ADENOSYLHOMOCYSTEINE NUCLEOSIDASE"/>
    <property type="match status" value="1"/>
</dbReference>
<gene>
    <name evidence="2" type="ORF">UFOPK3720_01159</name>
</gene>
<organism evidence="2">
    <name type="scientific">freshwater metagenome</name>
    <dbReference type="NCBI Taxonomy" id="449393"/>
    <lineage>
        <taxon>unclassified sequences</taxon>
        <taxon>metagenomes</taxon>
        <taxon>ecological metagenomes</taxon>
    </lineage>
</organism>
<dbReference type="SUPFAM" id="SSF53167">
    <property type="entry name" value="Purine and uridine phosphorylases"/>
    <property type="match status" value="1"/>
</dbReference>
<feature type="domain" description="Nucleoside phosphorylase" evidence="1">
    <location>
        <begin position="111"/>
        <end position="186"/>
    </location>
</feature>
<reference evidence="2" key="1">
    <citation type="submission" date="2020-05" db="EMBL/GenBank/DDBJ databases">
        <authorList>
            <person name="Chiriac C."/>
            <person name="Salcher M."/>
            <person name="Ghai R."/>
            <person name="Kavagutti S V."/>
        </authorList>
    </citation>
    <scope>NUCLEOTIDE SEQUENCE</scope>
</reference>
<dbReference type="Pfam" id="PF01048">
    <property type="entry name" value="PNP_UDP_1"/>
    <property type="match status" value="2"/>
</dbReference>
<evidence type="ECO:0000259" key="1">
    <source>
        <dbReference type="Pfam" id="PF01048"/>
    </source>
</evidence>
<dbReference type="EMBL" id="CAFBNB010000228">
    <property type="protein sequence ID" value="CAB4938866.1"/>
    <property type="molecule type" value="Genomic_DNA"/>
</dbReference>
<dbReference type="AlphaFoldDB" id="A0A6J7J751"/>
<proteinExistence type="predicted"/>
<feature type="domain" description="Nucleoside phosphorylase" evidence="1">
    <location>
        <begin position="32"/>
        <end position="93"/>
    </location>
</feature>
<protein>
    <submittedName>
        <fullName evidence="2">Unannotated protein</fullName>
    </submittedName>
</protein>
<dbReference type="PANTHER" id="PTHR46832:SF1">
    <property type="entry name" value="5'-METHYLTHIOADENOSINE_S-ADENOSYLHOMOCYSTEINE NUCLEOSIDASE"/>
    <property type="match status" value="1"/>
</dbReference>